<feature type="compositionally biased region" description="Pro residues" evidence="6">
    <location>
        <begin position="426"/>
        <end position="435"/>
    </location>
</feature>
<evidence type="ECO:0000256" key="2">
    <source>
        <dbReference type="ARBA" id="ARBA00022741"/>
    </source>
</evidence>
<keyword evidence="4 5" id="KW-0067">ATP-binding</keyword>
<feature type="region of interest" description="Disordered" evidence="6">
    <location>
        <begin position="300"/>
        <end position="480"/>
    </location>
</feature>
<reference evidence="8 9" key="1">
    <citation type="submission" date="2023-04" db="EMBL/GenBank/DDBJ databases">
        <title>A novel species of the genus Streptomyces: Streptomyces pakalii sp. nov. isolated from a Mexican soil jungle.</title>
        <authorList>
            <person name="Chavez-Hernandez M.A."/>
            <person name="Ortiz-Alvarez J."/>
            <person name="Villa-Tanaca L."/>
            <person name="Hernandez-Rodriguez C."/>
        </authorList>
    </citation>
    <scope>NUCLEOTIDE SEQUENCE [LARGE SCALE GENOMIC DNA]</scope>
    <source>
        <strain evidence="8 9">ENCB-J15</strain>
    </source>
</reference>
<dbReference type="PROSITE" id="PS00108">
    <property type="entry name" value="PROTEIN_KINASE_ST"/>
    <property type="match status" value="1"/>
</dbReference>
<feature type="compositionally biased region" description="Low complexity" evidence="6">
    <location>
        <begin position="372"/>
        <end position="389"/>
    </location>
</feature>
<evidence type="ECO:0000313" key="8">
    <source>
        <dbReference type="EMBL" id="MDJ1639515.1"/>
    </source>
</evidence>
<dbReference type="InterPro" id="IPR000719">
    <property type="entry name" value="Prot_kinase_dom"/>
</dbReference>
<dbReference type="InterPro" id="IPR008271">
    <property type="entry name" value="Ser/Thr_kinase_AS"/>
</dbReference>
<dbReference type="PANTHER" id="PTHR43289">
    <property type="entry name" value="MITOGEN-ACTIVATED PROTEIN KINASE KINASE KINASE 20-RELATED"/>
    <property type="match status" value="1"/>
</dbReference>
<dbReference type="Pfam" id="PF00069">
    <property type="entry name" value="Pkinase"/>
    <property type="match status" value="1"/>
</dbReference>
<dbReference type="PROSITE" id="PS50011">
    <property type="entry name" value="PROTEIN_KINASE_DOM"/>
    <property type="match status" value="1"/>
</dbReference>
<keyword evidence="2 5" id="KW-0547">Nucleotide-binding</keyword>
<feature type="compositionally biased region" description="Low complexity" evidence="6">
    <location>
        <begin position="539"/>
        <end position="551"/>
    </location>
</feature>
<dbReference type="GO" id="GO:0016301">
    <property type="term" value="F:kinase activity"/>
    <property type="evidence" value="ECO:0007669"/>
    <property type="project" value="UniProtKB-KW"/>
</dbReference>
<sequence>MQPLEAGEPHTIGAYRLLGRLGAGGMGRVYLGRSAGGRTVAVKVVHPHFALDEQFRARFRREVESARRIGAQWTAPVLDADPDAPVPWVATGYVAGPPLSQAITEHGPLPEHAVRTLGAGLAEALAAVHGQGIVHRDVKPSNVLLALDGPRLIDFGIARALGAAVSLTSSGVSVGSPGYMAPEQIRGRDVSGAADVFSLGAVLAYAATGAAPFPGDSSAVLLYKVVHEEPELGDLEGELREVVAGCLAKDPAQRPAPADLARVLAPGGAAAMVAGGWLPGRLVREVSRSAVALLDLEPQDAPVQSGPVPFSSASLGAGAGAGAGHRPWPGEAAPARADASGPPAPDPREASYGTARPQEAPGEAEASRRAPGEAAAEASRPAPGEAAAEAPRRAPGDAAQDDVPFRTPHPQDDAYGTPHPQDDYGTPPPPPPPMTPRATPAPTGPPPPAHAGTYRQGGDGTRGPHGASGLPGQRGGDPRLSLTVSAENRQTPGERRGRRVSCTVALAVAGALAAVTIGTGLLDGLFPGGDADQDRGSDAAATPSRSASPPAGGKPTPTESGADASEAPAAALPKAYVGTWKGPVTERTTGQPHGTLTAVFTEGRRGERVVRMSTTISQLGITVTCNSVGTLTSGTAKELNIREATDPDRPSTPGLCTGTEADLVFRLADDGTLDYRSKERAAGLPYGKLTRSGD</sequence>
<keyword evidence="3 8" id="KW-0418">Kinase</keyword>
<feature type="domain" description="Protein kinase" evidence="7">
    <location>
        <begin position="15"/>
        <end position="278"/>
    </location>
</feature>
<keyword evidence="1" id="KW-0808">Transferase</keyword>
<evidence type="ECO:0000256" key="3">
    <source>
        <dbReference type="ARBA" id="ARBA00022777"/>
    </source>
</evidence>
<dbReference type="SMART" id="SM00220">
    <property type="entry name" value="S_TKc"/>
    <property type="match status" value="1"/>
</dbReference>
<dbReference type="Gene3D" id="1.10.510.10">
    <property type="entry name" value="Transferase(Phosphotransferase) domain 1"/>
    <property type="match status" value="1"/>
</dbReference>
<evidence type="ECO:0000259" key="7">
    <source>
        <dbReference type="PROSITE" id="PS50011"/>
    </source>
</evidence>
<feature type="region of interest" description="Disordered" evidence="6">
    <location>
        <begin position="528"/>
        <end position="568"/>
    </location>
</feature>
<comment type="caution">
    <text evidence="8">The sequence shown here is derived from an EMBL/GenBank/DDBJ whole genome shotgun (WGS) entry which is preliminary data.</text>
</comment>
<dbReference type="InterPro" id="IPR011009">
    <property type="entry name" value="Kinase-like_dom_sf"/>
</dbReference>
<dbReference type="PROSITE" id="PS00107">
    <property type="entry name" value="PROTEIN_KINASE_ATP"/>
    <property type="match status" value="1"/>
</dbReference>
<dbReference type="PANTHER" id="PTHR43289:SF34">
    <property type="entry name" value="SERINE_THREONINE-PROTEIN KINASE YBDM-RELATED"/>
    <property type="match status" value="1"/>
</dbReference>
<evidence type="ECO:0000313" key="9">
    <source>
        <dbReference type="Proteomes" id="UP001237194"/>
    </source>
</evidence>
<dbReference type="EMBL" id="JARWAF010000001">
    <property type="protein sequence ID" value="MDJ1639515.1"/>
    <property type="molecule type" value="Genomic_DNA"/>
</dbReference>
<dbReference type="CDD" id="cd14014">
    <property type="entry name" value="STKc_PknB_like"/>
    <property type="match status" value="1"/>
</dbReference>
<protein>
    <submittedName>
        <fullName evidence="8">Protein kinase</fullName>
    </submittedName>
</protein>
<dbReference type="InterPro" id="IPR017441">
    <property type="entry name" value="Protein_kinase_ATP_BS"/>
</dbReference>
<organism evidence="8 9">
    <name type="scientific">Streptomyces pakalii</name>
    <dbReference type="NCBI Taxonomy" id="3036494"/>
    <lineage>
        <taxon>Bacteria</taxon>
        <taxon>Bacillati</taxon>
        <taxon>Actinomycetota</taxon>
        <taxon>Actinomycetes</taxon>
        <taxon>Kitasatosporales</taxon>
        <taxon>Streptomycetaceae</taxon>
        <taxon>Streptomyces</taxon>
    </lineage>
</organism>
<dbReference type="Proteomes" id="UP001237194">
    <property type="component" value="Unassembled WGS sequence"/>
</dbReference>
<evidence type="ECO:0000256" key="5">
    <source>
        <dbReference type="PROSITE-ProRule" id="PRU10141"/>
    </source>
</evidence>
<accession>A0ABT7D160</accession>
<name>A0ABT7D160_9ACTN</name>
<gene>
    <name evidence="8" type="ORF">P5W92_03750</name>
</gene>
<evidence type="ECO:0000256" key="6">
    <source>
        <dbReference type="SAM" id="MobiDB-lite"/>
    </source>
</evidence>
<keyword evidence="9" id="KW-1185">Reference proteome</keyword>
<dbReference type="Gene3D" id="3.30.200.20">
    <property type="entry name" value="Phosphorylase Kinase, domain 1"/>
    <property type="match status" value="1"/>
</dbReference>
<dbReference type="RefSeq" id="WP_283890951.1">
    <property type="nucleotide sequence ID" value="NZ_JARWAF010000001.1"/>
</dbReference>
<proteinExistence type="predicted"/>
<dbReference type="SUPFAM" id="SSF56112">
    <property type="entry name" value="Protein kinase-like (PK-like)"/>
    <property type="match status" value="1"/>
</dbReference>
<evidence type="ECO:0000256" key="1">
    <source>
        <dbReference type="ARBA" id="ARBA00022679"/>
    </source>
</evidence>
<feature type="binding site" evidence="5">
    <location>
        <position position="43"/>
    </location>
    <ligand>
        <name>ATP</name>
        <dbReference type="ChEBI" id="CHEBI:30616"/>
    </ligand>
</feature>
<evidence type="ECO:0000256" key="4">
    <source>
        <dbReference type="ARBA" id="ARBA00022840"/>
    </source>
</evidence>